<keyword evidence="3" id="KW-1185">Reference proteome</keyword>
<proteinExistence type="predicted"/>
<feature type="compositionally biased region" description="Basic and acidic residues" evidence="1">
    <location>
        <begin position="207"/>
        <end position="224"/>
    </location>
</feature>
<evidence type="ECO:0000313" key="3">
    <source>
        <dbReference type="Proteomes" id="UP000249723"/>
    </source>
</evidence>
<gene>
    <name evidence="2" type="ORF">BZ3500_MVSOF-1268-A1-R1_C050G00190</name>
</gene>
<name>A0A2X0KT95_9BASI</name>
<feature type="region of interest" description="Disordered" evidence="1">
    <location>
        <begin position="201"/>
        <end position="235"/>
    </location>
</feature>
<feature type="compositionally biased region" description="Polar residues" evidence="1">
    <location>
        <begin position="252"/>
        <end position="261"/>
    </location>
</feature>
<dbReference type="Proteomes" id="UP000249723">
    <property type="component" value="Unassembled WGS sequence"/>
</dbReference>
<evidence type="ECO:0000256" key="1">
    <source>
        <dbReference type="SAM" id="MobiDB-lite"/>
    </source>
</evidence>
<reference evidence="3" key="1">
    <citation type="submission" date="2016-10" db="EMBL/GenBank/DDBJ databases">
        <authorList>
            <person name="Jeantristanb JTB J.-T."/>
            <person name="Ricardo R."/>
        </authorList>
    </citation>
    <scope>NUCLEOTIDE SEQUENCE [LARGE SCALE GENOMIC DNA]</scope>
</reference>
<sequence>MVAGSRRAERNIFSRFLFFLAHQKRLDRPRRIYDYPKDLSDHRPLSLPKPSDNYIESIPTTFKTVEFQRDDGKDGWKGQAGRIRCESLRRFLEACRDRGGEMARRLHREWTERMEYLVGGGCRIWRRYRYGGRRKTAKNDKDVRGTQRAVEERARLLRIRAHVPEIASEERLSRPITALRLGNGELTHDIDVALDPRRRISSASNHIEPRDPERVDRLRDETPRADQGGTDLATTARSDPLFLHRLSEAQIDLSSNPSPRTRSWPRSDDAPGEIAGPSGVPYELYQTATGGVVQGTRFVKDRRSADTALHLRLLIEELGARRTEFPAAALFVS</sequence>
<organism evidence="2 3">
    <name type="scientific">Microbotryum saponariae</name>
    <dbReference type="NCBI Taxonomy" id="289078"/>
    <lineage>
        <taxon>Eukaryota</taxon>
        <taxon>Fungi</taxon>
        <taxon>Dikarya</taxon>
        <taxon>Basidiomycota</taxon>
        <taxon>Pucciniomycotina</taxon>
        <taxon>Microbotryomycetes</taxon>
        <taxon>Microbotryales</taxon>
        <taxon>Microbotryaceae</taxon>
        <taxon>Microbotryum</taxon>
    </lineage>
</organism>
<dbReference type="EMBL" id="FMWP01000077">
    <property type="protein sequence ID" value="SCZ95538.1"/>
    <property type="molecule type" value="Genomic_DNA"/>
</dbReference>
<evidence type="ECO:0000313" key="2">
    <source>
        <dbReference type="EMBL" id="SCZ95538.1"/>
    </source>
</evidence>
<accession>A0A2X0KT95</accession>
<feature type="region of interest" description="Disordered" evidence="1">
    <location>
        <begin position="252"/>
        <end position="272"/>
    </location>
</feature>
<dbReference type="AlphaFoldDB" id="A0A2X0KT95"/>
<protein>
    <submittedName>
        <fullName evidence="2">BZ3500_MvSof-1268-A1-R1_C050g00190 protein</fullName>
    </submittedName>
</protein>